<comment type="caution">
    <text evidence="1">The sequence shown here is derived from an EMBL/GenBank/DDBJ whole genome shotgun (WGS) entry which is preliminary data.</text>
</comment>
<accession>A0ABN0IPZ3</accession>
<dbReference type="EMBL" id="ALYM01000006">
    <property type="protein sequence ID" value="EMG24876.1"/>
    <property type="molecule type" value="Genomic_DNA"/>
</dbReference>
<organism evidence="1 2">
    <name type="scientific">Streptococcus parauberis KRS-02083</name>
    <dbReference type="NCBI Taxonomy" id="1207545"/>
    <lineage>
        <taxon>Bacteria</taxon>
        <taxon>Bacillati</taxon>
        <taxon>Bacillota</taxon>
        <taxon>Bacilli</taxon>
        <taxon>Lactobacillales</taxon>
        <taxon>Streptococcaceae</taxon>
        <taxon>Streptococcus</taxon>
    </lineage>
</organism>
<keyword evidence="2" id="KW-1185">Reference proteome</keyword>
<sequence length="39" mass="4635">MNQSNLKEIVENYENFQKIQDNISQVLTENNINYITFKG</sequence>
<protein>
    <submittedName>
        <fullName evidence="1">Uncharacterized protein</fullName>
    </submittedName>
</protein>
<proteinExistence type="predicted"/>
<evidence type="ECO:0000313" key="1">
    <source>
        <dbReference type="EMBL" id="EMG24876.1"/>
    </source>
</evidence>
<gene>
    <name evidence="1" type="ORF">SPJ1_1747</name>
</gene>
<evidence type="ECO:0000313" key="2">
    <source>
        <dbReference type="Proteomes" id="UP000011769"/>
    </source>
</evidence>
<name>A0ABN0IPZ3_9STRE</name>
<reference evidence="1 2" key="1">
    <citation type="journal article" date="2013" name="PLoS ONE">
        <title>Comparative Genomic Characterization of Three Streptococcus parauberis Strains in Fish Pathogen, as Assessed by Wide-Genome Analyses.</title>
        <authorList>
            <person name="Nho S.W."/>
            <person name="Hikima J."/>
            <person name="Park S.B."/>
            <person name="Jang H.B."/>
            <person name="Cha I.S."/>
            <person name="Yasuike M."/>
            <person name="Nakamura Y."/>
            <person name="Fujiwara A."/>
            <person name="Sano M."/>
            <person name="Kanai K."/>
            <person name="Kondo H."/>
            <person name="Hirono I."/>
            <person name="Takeyama H."/>
            <person name="Aoki T."/>
            <person name="Jung T.S."/>
        </authorList>
    </citation>
    <scope>NUCLEOTIDE SEQUENCE [LARGE SCALE GENOMIC DNA]</scope>
    <source>
        <strain evidence="1 2">KRS-02083</strain>
    </source>
</reference>
<dbReference type="Proteomes" id="UP000011769">
    <property type="component" value="Unassembled WGS sequence"/>
</dbReference>